<dbReference type="Pfam" id="PF05739">
    <property type="entry name" value="SNARE"/>
    <property type="match status" value="1"/>
</dbReference>
<dbReference type="GO" id="GO:0005886">
    <property type="term" value="C:plasma membrane"/>
    <property type="evidence" value="ECO:0007669"/>
    <property type="project" value="TreeGrafter"/>
</dbReference>
<evidence type="ECO:0000256" key="1">
    <source>
        <dbReference type="ARBA" id="ARBA00004211"/>
    </source>
</evidence>
<dbReference type="SMART" id="SM00397">
    <property type="entry name" value="t_SNARE"/>
    <property type="match status" value="1"/>
</dbReference>
<evidence type="ECO:0000256" key="5">
    <source>
        <dbReference type="ARBA" id="ARBA00023136"/>
    </source>
</evidence>
<feature type="compositionally biased region" description="Polar residues" evidence="6">
    <location>
        <begin position="14"/>
        <end position="23"/>
    </location>
</feature>
<evidence type="ECO:0000256" key="6">
    <source>
        <dbReference type="SAM" id="MobiDB-lite"/>
    </source>
</evidence>
<keyword evidence="5 7" id="KW-0472">Membrane</keyword>
<protein>
    <submittedName>
        <fullName evidence="9">t-SNARE</fullName>
    </submittedName>
</protein>
<feature type="compositionally biased region" description="Low complexity" evidence="6">
    <location>
        <begin position="42"/>
        <end position="57"/>
    </location>
</feature>
<dbReference type="GO" id="GO:0012505">
    <property type="term" value="C:endomembrane system"/>
    <property type="evidence" value="ECO:0007669"/>
    <property type="project" value="TreeGrafter"/>
</dbReference>
<keyword evidence="4 7" id="KW-1133">Transmembrane helix</keyword>
<dbReference type="PANTHER" id="PTHR19957:SF307">
    <property type="entry name" value="PROTEIN SSO1-RELATED"/>
    <property type="match status" value="1"/>
</dbReference>
<dbReference type="InterPro" id="IPR045242">
    <property type="entry name" value="Syntaxin"/>
</dbReference>
<feature type="compositionally biased region" description="Polar residues" evidence="6">
    <location>
        <begin position="63"/>
        <end position="78"/>
    </location>
</feature>
<dbReference type="GO" id="GO:0006887">
    <property type="term" value="P:exocytosis"/>
    <property type="evidence" value="ECO:0007669"/>
    <property type="project" value="TreeGrafter"/>
</dbReference>
<feature type="domain" description="T-SNARE coiled-coil homology" evidence="8">
    <location>
        <begin position="238"/>
        <end position="300"/>
    </location>
</feature>
<dbReference type="Pfam" id="PF00804">
    <property type="entry name" value="Syntaxin"/>
    <property type="match status" value="1"/>
</dbReference>
<reference evidence="9 10" key="1">
    <citation type="submission" date="2016-08" db="EMBL/GenBank/DDBJ databases">
        <title>A Parts List for Fungal Cellulosomes Revealed by Comparative Genomics.</title>
        <authorList>
            <consortium name="DOE Joint Genome Institute"/>
            <person name="Haitjema C.H."/>
            <person name="Gilmore S.P."/>
            <person name="Henske J.K."/>
            <person name="Solomon K.V."/>
            <person name="De Groot R."/>
            <person name="Kuo A."/>
            <person name="Mondo S.J."/>
            <person name="Salamov A.A."/>
            <person name="Labutti K."/>
            <person name="Zhao Z."/>
            <person name="Chiniquy J."/>
            <person name="Barry K."/>
            <person name="Brewer H.M."/>
            <person name="Purvine S.O."/>
            <person name="Wright A.T."/>
            <person name="Boxma B."/>
            <person name="Van Alen T."/>
            <person name="Hackstein J.H."/>
            <person name="Baker S.E."/>
            <person name="Grigoriev I.V."/>
            <person name="O'Malley M.A."/>
        </authorList>
    </citation>
    <scope>NUCLEOTIDE SEQUENCE [LARGE SCALE GENOMIC DNA]</scope>
    <source>
        <strain evidence="9 10">S4</strain>
    </source>
</reference>
<dbReference type="InterPro" id="IPR006011">
    <property type="entry name" value="Syntaxin_N"/>
</dbReference>
<dbReference type="OrthoDB" id="10255013at2759"/>
<keyword evidence="10" id="KW-1185">Reference proteome</keyword>
<evidence type="ECO:0000259" key="8">
    <source>
        <dbReference type="PROSITE" id="PS50192"/>
    </source>
</evidence>
<evidence type="ECO:0000256" key="3">
    <source>
        <dbReference type="ARBA" id="ARBA00022692"/>
    </source>
</evidence>
<feature type="region of interest" description="Disordered" evidence="6">
    <location>
        <begin position="1"/>
        <end position="27"/>
    </location>
</feature>
<evidence type="ECO:0000313" key="9">
    <source>
        <dbReference type="EMBL" id="ORX76318.1"/>
    </source>
</evidence>
<dbReference type="Gene3D" id="1.20.58.70">
    <property type="match status" value="1"/>
</dbReference>
<evidence type="ECO:0000256" key="2">
    <source>
        <dbReference type="ARBA" id="ARBA00009063"/>
    </source>
</evidence>
<evidence type="ECO:0000313" key="10">
    <source>
        <dbReference type="Proteomes" id="UP000193944"/>
    </source>
</evidence>
<dbReference type="InterPro" id="IPR010989">
    <property type="entry name" value="SNARE"/>
</dbReference>
<evidence type="ECO:0000256" key="4">
    <source>
        <dbReference type="ARBA" id="ARBA00022989"/>
    </source>
</evidence>
<dbReference type="STRING" id="1754192.A0A1Y1WSP2"/>
<accession>A0A1Y1WSP2</accession>
<evidence type="ECO:0000256" key="7">
    <source>
        <dbReference type="SAM" id="Phobius"/>
    </source>
</evidence>
<dbReference type="PROSITE" id="PS50192">
    <property type="entry name" value="T_SNARE"/>
    <property type="match status" value="1"/>
</dbReference>
<reference evidence="9 10" key="2">
    <citation type="submission" date="2016-08" db="EMBL/GenBank/DDBJ databases">
        <title>Pervasive Adenine N6-methylation of Active Genes in Fungi.</title>
        <authorList>
            <consortium name="DOE Joint Genome Institute"/>
            <person name="Mondo S.J."/>
            <person name="Dannebaum R.O."/>
            <person name="Kuo R.C."/>
            <person name="Labutti K."/>
            <person name="Haridas S."/>
            <person name="Kuo A."/>
            <person name="Salamov A."/>
            <person name="Ahrendt S.R."/>
            <person name="Lipzen A."/>
            <person name="Sullivan W."/>
            <person name="Andreopoulos W.B."/>
            <person name="Clum A."/>
            <person name="Lindquist E."/>
            <person name="Daum C."/>
            <person name="Ramamoorthy G.K."/>
            <person name="Gryganskyi A."/>
            <person name="Culley D."/>
            <person name="Magnuson J.K."/>
            <person name="James T.Y."/>
            <person name="O'Malley M.A."/>
            <person name="Stajich J.E."/>
            <person name="Spatafora J.W."/>
            <person name="Visel A."/>
            <person name="Grigoriev I.V."/>
        </authorList>
    </citation>
    <scope>NUCLEOTIDE SEQUENCE [LARGE SCALE GENOMIC DNA]</scope>
    <source>
        <strain evidence="9 10">S4</strain>
    </source>
</reference>
<keyword evidence="3 7" id="KW-0812">Transmembrane</keyword>
<dbReference type="SUPFAM" id="SSF47661">
    <property type="entry name" value="t-snare proteins"/>
    <property type="match status" value="1"/>
</dbReference>
<comment type="caution">
    <text evidence="9">The sequence shown here is derived from an EMBL/GenBank/DDBJ whole genome shotgun (WGS) entry which is preliminary data.</text>
</comment>
<comment type="subcellular location">
    <subcellularLocation>
        <location evidence="1">Membrane</location>
        <topology evidence="1">Single-pass type IV membrane protein</topology>
    </subcellularLocation>
</comment>
<dbReference type="PANTHER" id="PTHR19957">
    <property type="entry name" value="SYNTAXIN"/>
    <property type="match status" value="1"/>
</dbReference>
<dbReference type="GO" id="GO:0006906">
    <property type="term" value="P:vesicle fusion"/>
    <property type="evidence" value="ECO:0007669"/>
    <property type="project" value="TreeGrafter"/>
</dbReference>
<proteinExistence type="inferred from homology"/>
<feature type="region of interest" description="Disordered" evidence="6">
    <location>
        <begin position="42"/>
        <end position="78"/>
    </location>
</feature>
<gene>
    <name evidence="9" type="ORF">BCR32DRAFT_296319</name>
</gene>
<dbReference type="GO" id="GO:0031201">
    <property type="term" value="C:SNARE complex"/>
    <property type="evidence" value="ECO:0007669"/>
    <property type="project" value="TreeGrafter"/>
</dbReference>
<organism evidence="9 10">
    <name type="scientific">Anaeromyces robustus</name>
    <dbReference type="NCBI Taxonomy" id="1754192"/>
    <lineage>
        <taxon>Eukaryota</taxon>
        <taxon>Fungi</taxon>
        <taxon>Fungi incertae sedis</taxon>
        <taxon>Chytridiomycota</taxon>
        <taxon>Chytridiomycota incertae sedis</taxon>
        <taxon>Neocallimastigomycetes</taxon>
        <taxon>Neocallimastigales</taxon>
        <taxon>Neocallimastigaceae</taxon>
        <taxon>Anaeromyces</taxon>
    </lineage>
</organism>
<dbReference type="GO" id="GO:0000149">
    <property type="term" value="F:SNARE binding"/>
    <property type="evidence" value="ECO:0007669"/>
    <property type="project" value="TreeGrafter"/>
</dbReference>
<name>A0A1Y1WSP2_9FUNG</name>
<dbReference type="InterPro" id="IPR000727">
    <property type="entry name" value="T_SNARE_dom"/>
</dbReference>
<dbReference type="GO" id="GO:0005484">
    <property type="term" value="F:SNAP receptor activity"/>
    <property type="evidence" value="ECO:0007669"/>
    <property type="project" value="TreeGrafter"/>
</dbReference>
<dbReference type="Gene3D" id="1.20.5.110">
    <property type="match status" value="1"/>
</dbReference>
<feature type="transmembrane region" description="Helical" evidence="7">
    <location>
        <begin position="311"/>
        <end position="333"/>
    </location>
</feature>
<dbReference type="EMBL" id="MCFG01000306">
    <property type="protein sequence ID" value="ORX76318.1"/>
    <property type="molecule type" value="Genomic_DNA"/>
</dbReference>
<dbReference type="AlphaFoldDB" id="A0A1Y1WSP2"/>
<sequence length="368" mass="43341">MYRDRLTELRAGNSRYNQSNDRQYSGYNSSYNYGGGYSNDNSNNYNSYSHNYGGAYSRDNEYDTQPDSQGYSRNTSNNSIASQYSGRINNINNDINGIWDYIDRLDSLYRKNYNEVRRTEETENIKRIAELEERVTAEIQNITNQLKRIKAEAERISNPRDKKMVLGQVNNSSNNLKKVFDSYNQKRTKNEEQGRNKMIRQYQIVNRNATQEEVERYVDSHPDGVLQHSLLGGSKAAYNEAQRRHDQMEQINQSINELCDLFQDMNNMLITQNEVINIIEENIDDVDYNVEVASKELTRAIEIRKSSRKKLWWITLIVTIILIIFVLWLYFAFRDVFDIIFGPFIKFFKWIISLFKSKDDQPPQTQTQ</sequence>
<comment type="similarity">
    <text evidence="2">Belongs to the syntaxin family.</text>
</comment>
<dbReference type="GO" id="GO:0006886">
    <property type="term" value="P:intracellular protein transport"/>
    <property type="evidence" value="ECO:0007669"/>
    <property type="project" value="TreeGrafter"/>
</dbReference>
<dbReference type="GO" id="GO:0048278">
    <property type="term" value="P:vesicle docking"/>
    <property type="evidence" value="ECO:0007669"/>
    <property type="project" value="TreeGrafter"/>
</dbReference>
<dbReference type="Proteomes" id="UP000193944">
    <property type="component" value="Unassembled WGS sequence"/>
</dbReference>